<keyword evidence="6" id="KW-0479">Metal-binding</keyword>
<accession>A0ABS5ID68</accession>
<name>A0ABS5ID68_9PROT</name>
<dbReference type="NCBIfam" id="TIGR00150">
    <property type="entry name" value="T6A_YjeE"/>
    <property type="match status" value="1"/>
</dbReference>
<evidence type="ECO:0000256" key="10">
    <source>
        <dbReference type="ARBA" id="ARBA00032441"/>
    </source>
</evidence>
<proteinExistence type="inferred from homology"/>
<gene>
    <name evidence="11" type="primary">tsaE</name>
    <name evidence="11" type="ORF">KEC16_11680</name>
</gene>
<evidence type="ECO:0000256" key="6">
    <source>
        <dbReference type="ARBA" id="ARBA00022723"/>
    </source>
</evidence>
<dbReference type="RefSeq" id="WP_211549067.1">
    <property type="nucleotide sequence ID" value="NZ_JAGTUF010000010.1"/>
</dbReference>
<evidence type="ECO:0000256" key="1">
    <source>
        <dbReference type="ARBA" id="ARBA00004496"/>
    </source>
</evidence>
<evidence type="ECO:0000256" key="9">
    <source>
        <dbReference type="ARBA" id="ARBA00022842"/>
    </source>
</evidence>
<sequence>MQSLTRDLADEAATARLGAALAALARPGDIIALHGTLGMGKSTLARAFIRALTSAAEEVPSPTFTLVQMYEGHSGALWHFDLYRLNKPDDAFELGIEDAFTDGISLLEWPERLGRLMPRDRLDITLSLDAGATGRRAELVSHTQWHDRLKDLKA</sequence>
<keyword evidence="7" id="KW-0547">Nucleotide-binding</keyword>
<comment type="caution">
    <text evidence="11">The sequence shown here is derived from an EMBL/GenBank/DDBJ whole genome shotgun (WGS) entry which is preliminary data.</text>
</comment>
<dbReference type="InterPro" id="IPR003442">
    <property type="entry name" value="T6A_TsaE"/>
</dbReference>
<dbReference type="PANTHER" id="PTHR33540:SF2">
    <property type="entry name" value="TRNA THREONYLCARBAMOYLADENOSINE BIOSYNTHESIS PROTEIN TSAE"/>
    <property type="match status" value="1"/>
</dbReference>
<evidence type="ECO:0000256" key="4">
    <source>
        <dbReference type="ARBA" id="ARBA00022490"/>
    </source>
</evidence>
<evidence type="ECO:0000313" key="11">
    <source>
        <dbReference type="EMBL" id="MBR9972374.1"/>
    </source>
</evidence>
<dbReference type="Gene3D" id="3.40.50.300">
    <property type="entry name" value="P-loop containing nucleotide triphosphate hydrolases"/>
    <property type="match status" value="1"/>
</dbReference>
<dbReference type="PANTHER" id="PTHR33540">
    <property type="entry name" value="TRNA THREONYLCARBAMOYLADENOSINE BIOSYNTHESIS PROTEIN TSAE"/>
    <property type="match status" value="1"/>
</dbReference>
<evidence type="ECO:0000256" key="2">
    <source>
        <dbReference type="ARBA" id="ARBA00007599"/>
    </source>
</evidence>
<evidence type="ECO:0000256" key="5">
    <source>
        <dbReference type="ARBA" id="ARBA00022694"/>
    </source>
</evidence>
<dbReference type="Pfam" id="PF02367">
    <property type="entry name" value="TsaE"/>
    <property type="match status" value="1"/>
</dbReference>
<comment type="similarity">
    <text evidence="2">Belongs to the TsaE family.</text>
</comment>
<evidence type="ECO:0000256" key="3">
    <source>
        <dbReference type="ARBA" id="ARBA00019010"/>
    </source>
</evidence>
<keyword evidence="4" id="KW-0963">Cytoplasm</keyword>
<dbReference type="Proteomes" id="UP000680714">
    <property type="component" value="Unassembled WGS sequence"/>
</dbReference>
<reference evidence="11 12" key="1">
    <citation type="submission" date="2021-04" db="EMBL/GenBank/DDBJ databases">
        <title>Magnetospirillum sulfuroxidans sp. nov., a facultative chemolithoautotrophic sulfur-oxidizing alphaproteobacterium isolated from freshwater sediment and proposals for Paramagetospirillum gen. nov., and Magnetospirillaceae fam. nov.</title>
        <authorList>
            <person name="Koziaeva V."/>
            <person name="Geelhoed J.S."/>
            <person name="Sorokin D.Y."/>
            <person name="Grouzdev D.S."/>
        </authorList>
    </citation>
    <scope>NUCLEOTIDE SEQUENCE [LARGE SCALE GENOMIC DNA]</scope>
    <source>
        <strain evidence="11 12">J10</strain>
    </source>
</reference>
<protein>
    <recommendedName>
        <fullName evidence="3">tRNA threonylcarbamoyladenosine biosynthesis protein TsaE</fullName>
    </recommendedName>
    <alternativeName>
        <fullName evidence="10">t(6)A37 threonylcarbamoyladenosine biosynthesis protein TsaE</fullName>
    </alternativeName>
</protein>
<dbReference type="EMBL" id="JAGTUF010000010">
    <property type="protein sequence ID" value="MBR9972374.1"/>
    <property type="molecule type" value="Genomic_DNA"/>
</dbReference>
<keyword evidence="12" id="KW-1185">Reference proteome</keyword>
<evidence type="ECO:0000256" key="7">
    <source>
        <dbReference type="ARBA" id="ARBA00022741"/>
    </source>
</evidence>
<keyword evidence="9" id="KW-0460">Magnesium</keyword>
<evidence type="ECO:0000256" key="8">
    <source>
        <dbReference type="ARBA" id="ARBA00022840"/>
    </source>
</evidence>
<comment type="subcellular location">
    <subcellularLocation>
        <location evidence="1">Cytoplasm</location>
    </subcellularLocation>
</comment>
<dbReference type="InterPro" id="IPR027417">
    <property type="entry name" value="P-loop_NTPase"/>
</dbReference>
<keyword evidence="5" id="KW-0819">tRNA processing</keyword>
<dbReference type="SUPFAM" id="SSF52540">
    <property type="entry name" value="P-loop containing nucleoside triphosphate hydrolases"/>
    <property type="match status" value="1"/>
</dbReference>
<keyword evidence="8" id="KW-0067">ATP-binding</keyword>
<evidence type="ECO:0000313" key="12">
    <source>
        <dbReference type="Proteomes" id="UP000680714"/>
    </source>
</evidence>
<organism evidence="11 12">
    <name type="scientific">Magnetospirillum sulfuroxidans</name>
    <dbReference type="NCBI Taxonomy" id="611300"/>
    <lineage>
        <taxon>Bacteria</taxon>
        <taxon>Pseudomonadati</taxon>
        <taxon>Pseudomonadota</taxon>
        <taxon>Alphaproteobacteria</taxon>
        <taxon>Rhodospirillales</taxon>
        <taxon>Rhodospirillaceae</taxon>
        <taxon>Magnetospirillum</taxon>
    </lineage>
</organism>